<accession>K5VLH7</accession>
<dbReference type="AlphaFoldDB" id="K5VLH7"/>
<evidence type="ECO:0000256" key="3">
    <source>
        <dbReference type="SAM" id="MobiDB-lite"/>
    </source>
</evidence>
<dbReference type="SUPFAM" id="SSF56349">
    <property type="entry name" value="DNA breaking-rejoining enzymes"/>
    <property type="match status" value="1"/>
</dbReference>
<dbReference type="eggNOG" id="ENOG502SKI5">
    <property type="taxonomic scope" value="Eukaryota"/>
</dbReference>
<keyword evidence="5" id="KW-1185">Reference proteome</keyword>
<dbReference type="Gene3D" id="1.10.443.10">
    <property type="entry name" value="Intergrase catalytic core"/>
    <property type="match status" value="1"/>
</dbReference>
<dbReference type="GO" id="GO:0006310">
    <property type="term" value="P:DNA recombination"/>
    <property type="evidence" value="ECO:0007669"/>
    <property type="project" value="UniProtKB-KW"/>
</dbReference>
<dbReference type="PANTHER" id="PTHR34605:SF4">
    <property type="entry name" value="DNA ADENINE METHYLTRANSFERASE"/>
    <property type="match status" value="1"/>
</dbReference>
<dbReference type="HOGENOM" id="CLU_003292_2_2_1"/>
<dbReference type="InterPro" id="IPR013762">
    <property type="entry name" value="Integrase-like_cat_sf"/>
</dbReference>
<dbReference type="PANTHER" id="PTHR34605">
    <property type="entry name" value="PHAGE_INTEGRASE DOMAIN-CONTAINING PROTEIN"/>
    <property type="match status" value="1"/>
</dbReference>
<dbReference type="GeneID" id="18829665"/>
<evidence type="ECO:0008006" key="6">
    <source>
        <dbReference type="Google" id="ProtNLM"/>
    </source>
</evidence>
<dbReference type="OrthoDB" id="2678913at2759"/>
<feature type="compositionally biased region" description="Low complexity" evidence="3">
    <location>
        <begin position="8"/>
        <end position="26"/>
    </location>
</feature>
<name>K5VLH7_AGABU</name>
<protein>
    <recommendedName>
        <fullName evidence="6">Tyr recombinase domain-containing protein</fullName>
    </recommendedName>
</protein>
<dbReference type="InterPro" id="IPR011010">
    <property type="entry name" value="DNA_brk_join_enz"/>
</dbReference>
<dbReference type="STRING" id="597362.K5VLH7"/>
<proteinExistence type="predicted"/>
<sequence>MKTTSWCSSALRPSPFSSRSRPLNLPLPRPTSNHPPSRYPAALTPLPSNLRPHVAAVNRLREWKPYRPHSNLSQDEADTGLDVDDPEAVRVKDLKELAWDESTRSVYGSGLLVYHVFCDARNTPEEERAPISRGVLESFVAAMAGSYSSSAINNYICGIRAWHLLHGLKWEANKTDMELLIRGAQKAAPKTSTKEKRDPFTVDYIVALKSHLDLTLPLDAAVFACLTTAFYATARLGELTVKSLKAFNPMLHVKITDVRESIDRNGLKSKVFRIPVTKVAKNGEDIYWSKQNGESDPEAAFRNHIAVNTPPPDAHLFSYQYGRTRRPLTKKVFLHKISQAAREAGLQPKKGHAIRIGSTLEYLLRGIPFEAMKHKGRWASEAFTRYLTRHAQILAPYMQAVPQDHQTHVLDVPRAPR</sequence>
<evidence type="ECO:0000256" key="2">
    <source>
        <dbReference type="ARBA" id="ARBA00023172"/>
    </source>
</evidence>
<reference evidence="5" key="1">
    <citation type="journal article" date="2012" name="Proc. Natl. Acad. Sci. U.S.A.">
        <title>Genome sequence of the button mushroom Agaricus bisporus reveals mechanisms governing adaptation to a humic-rich ecological niche.</title>
        <authorList>
            <person name="Morin E."/>
            <person name="Kohler A."/>
            <person name="Baker A.R."/>
            <person name="Foulongne-Oriol M."/>
            <person name="Lombard V."/>
            <person name="Nagy L.G."/>
            <person name="Ohm R.A."/>
            <person name="Patyshakuliyeva A."/>
            <person name="Brun A."/>
            <person name="Aerts A.L."/>
            <person name="Bailey A.M."/>
            <person name="Billette C."/>
            <person name="Coutinho P.M."/>
            <person name="Deakin G."/>
            <person name="Doddapaneni H."/>
            <person name="Floudas D."/>
            <person name="Grimwood J."/>
            <person name="Hilden K."/>
            <person name="Kuees U."/>
            <person name="LaButti K.M."/>
            <person name="Lapidus A."/>
            <person name="Lindquist E.A."/>
            <person name="Lucas S.M."/>
            <person name="Murat C."/>
            <person name="Riley R.W."/>
            <person name="Salamov A.A."/>
            <person name="Schmutz J."/>
            <person name="Subramanian V."/>
            <person name="Woesten H.A.B."/>
            <person name="Xu J."/>
            <person name="Eastwood D.C."/>
            <person name="Foster G.D."/>
            <person name="Sonnenberg A.S."/>
            <person name="Cullen D."/>
            <person name="de Vries R.P."/>
            <person name="Lundell T."/>
            <person name="Hibbett D.S."/>
            <person name="Henrissat B."/>
            <person name="Burton K.S."/>
            <person name="Kerrigan R.W."/>
            <person name="Challen M.P."/>
            <person name="Grigoriev I.V."/>
            <person name="Martin F."/>
        </authorList>
    </citation>
    <scope>NUCLEOTIDE SEQUENCE [LARGE SCALE GENOMIC DNA]</scope>
    <source>
        <strain evidence="5">JB137-S8 / ATCC MYA-4627 / FGSC 10392</strain>
    </source>
</reference>
<dbReference type="InterPro" id="IPR052925">
    <property type="entry name" value="Phage_Integrase-like_Recomb"/>
</dbReference>
<organism evidence="4 5">
    <name type="scientific">Agaricus bisporus var. burnettii (strain JB137-S8 / ATCC MYA-4627 / FGSC 10392)</name>
    <name type="common">White button mushroom</name>
    <dbReference type="NCBI Taxonomy" id="597362"/>
    <lineage>
        <taxon>Eukaryota</taxon>
        <taxon>Fungi</taxon>
        <taxon>Dikarya</taxon>
        <taxon>Basidiomycota</taxon>
        <taxon>Agaricomycotina</taxon>
        <taxon>Agaricomycetes</taxon>
        <taxon>Agaricomycetidae</taxon>
        <taxon>Agaricales</taxon>
        <taxon>Agaricineae</taxon>
        <taxon>Agaricaceae</taxon>
        <taxon>Agaricus</taxon>
    </lineage>
</organism>
<dbReference type="RefSeq" id="XP_007334064.1">
    <property type="nucleotide sequence ID" value="XM_007334002.1"/>
</dbReference>
<feature type="region of interest" description="Disordered" evidence="3">
    <location>
        <begin position="1"/>
        <end position="46"/>
    </location>
</feature>
<keyword evidence="1" id="KW-0238">DNA-binding</keyword>
<dbReference type="EMBL" id="JH971416">
    <property type="protein sequence ID" value="EKM75244.1"/>
    <property type="molecule type" value="Genomic_DNA"/>
</dbReference>
<dbReference type="KEGG" id="abp:AGABI1DRAFT46754"/>
<dbReference type="SUPFAM" id="SSF47823">
    <property type="entry name" value="lambda integrase-like, N-terminal domain"/>
    <property type="match status" value="1"/>
</dbReference>
<dbReference type="InterPro" id="IPR010998">
    <property type="entry name" value="Integrase_recombinase_N"/>
</dbReference>
<evidence type="ECO:0000313" key="5">
    <source>
        <dbReference type="Proteomes" id="UP000008493"/>
    </source>
</evidence>
<dbReference type="OMA" id="FTIELIC"/>
<dbReference type="Gene3D" id="1.10.150.130">
    <property type="match status" value="1"/>
</dbReference>
<dbReference type="GO" id="GO:0015074">
    <property type="term" value="P:DNA integration"/>
    <property type="evidence" value="ECO:0007669"/>
    <property type="project" value="InterPro"/>
</dbReference>
<dbReference type="Proteomes" id="UP000008493">
    <property type="component" value="Unassembled WGS sequence"/>
</dbReference>
<evidence type="ECO:0000256" key="1">
    <source>
        <dbReference type="ARBA" id="ARBA00023125"/>
    </source>
</evidence>
<gene>
    <name evidence="4" type="ORF">AGABI1DRAFT_46754</name>
</gene>
<evidence type="ECO:0000313" key="4">
    <source>
        <dbReference type="EMBL" id="EKM75244.1"/>
    </source>
</evidence>
<dbReference type="InParanoid" id="K5VLH7"/>
<dbReference type="GO" id="GO:0003677">
    <property type="term" value="F:DNA binding"/>
    <property type="evidence" value="ECO:0007669"/>
    <property type="project" value="UniProtKB-KW"/>
</dbReference>
<keyword evidence="2" id="KW-0233">DNA recombination</keyword>